<dbReference type="InterPro" id="IPR051839">
    <property type="entry name" value="RD_transcriptional_regulator"/>
</dbReference>
<dbReference type="Pfam" id="PF01527">
    <property type="entry name" value="HTH_Tnp_1"/>
    <property type="match status" value="1"/>
</dbReference>
<feature type="region of interest" description="Disordered" evidence="2">
    <location>
        <begin position="160"/>
        <end position="221"/>
    </location>
</feature>
<dbReference type="GO" id="GO:0003677">
    <property type="term" value="F:DNA binding"/>
    <property type="evidence" value="ECO:0007669"/>
    <property type="project" value="InterPro"/>
</dbReference>
<dbReference type="AlphaFoldDB" id="A0A2X1NCG5"/>
<evidence type="ECO:0000313" key="3">
    <source>
        <dbReference type="EMBL" id="SPX10015.1"/>
    </source>
</evidence>
<comment type="similarity">
    <text evidence="1">Belongs to the transposase 8 family.</text>
</comment>
<gene>
    <name evidence="3" type="ORF">NCTC9073_01302</name>
</gene>
<sequence>MSGKRYPEEFKIEAVKQVVDRGYSVASVATRLDITTHSLYAWIKKYGPDSSANKEQSDAQAEIRRLPERAEAGYRRTGHIKKSRGVLRKAVRLRYAFIRDNTCCWPVRLLCRVLDVHPSGFYAWLQQPHSQRHQADLRLTGQINSSGWNRDAVLWLSQNPSGSAGQRATVRSEQSLATDETCRDKGSGRYRSPRARKGEASIVSPNRLQRQFNPDAPDKRG</sequence>
<dbReference type="GO" id="GO:0004803">
    <property type="term" value="F:transposase activity"/>
    <property type="evidence" value="ECO:0007669"/>
    <property type="project" value="InterPro"/>
</dbReference>
<dbReference type="PANTHER" id="PTHR33215:SF13">
    <property type="entry name" value="PROTEIN DISTAL ANTENNA"/>
    <property type="match status" value="1"/>
</dbReference>
<dbReference type="InterPro" id="IPR009057">
    <property type="entry name" value="Homeodomain-like_sf"/>
</dbReference>
<feature type="compositionally biased region" description="Polar residues" evidence="2">
    <location>
        <begin position="160"/>
        <end position="178"/>
    </location>
</feature>
<protein>
    <submittedName>
        <fullName evidence="3">Transposase IS3/IS911 family protein</fullName>
    </submittedName>
</protein>
<organism evidence="3 4">
    <name type="scientific">Escherichia coli</name>
    <dbReference type="NCBI Taxonomy" id="562"/>
    <lineage>
        <taxon>Bacteria</taxon>
        <taxon>Pseudomonadati</taxon>
        <taxon>Pseudomonadota</taxon>
        <taxon>Gammaproteobacteria</taxon>
        <taxon>Enterobacterales</taxon>
        <taxon>Enterobacteriaceae</taxon>
        <taxon>Escherichia</taxon>
    </lineage>
</organism>
<accession>A0A2X1NCG5</accession>
<dbReference type="Proteomes" id="UP000250780">
    <property type="component" value="Unassembled WGS sequence"/>
</dbReference>
<reference evidence="3 4" key="1">
    <citation type="submission" date="2018-06" db="EMBL/GenBank/DDBJ databases">
        <authorList>
            <consortium name="Pathogen Informatics"/>
            <person name="Doyle S."/>
        </authorList>
    </citation>
    <scope>NUCLEOTIDE SEQUENCE [LARGE SCALE GENOMIC DNA]</scope>
    <source>
        <strain evidence="3 4">NCTC9073</strain>
    </source>
</reference>
<name>A0A2X1NCG5_ECOLX</name>
<evidence type="ECO:0000256" key="1">
    <source>
        <dbReference type="ARBA" id="ARBA00009964"/>
    </source>
</evidence>
<dbReference type="InterPro" id="IPR002514">
    <property type="entry name" value="Transposase_8"/>
</dbReference>
<dbReference type="PANTHER" id="PTHR33215">
    <property type="entry name" value="PROTEIN DISTAL ANTENNA"/>
    <property type="match status" value="1"/>
</dbReference>
<proteinExistence type="inferred from homology"/>
<dbReference type="Gene3D" id="1.10.10.60">
    <property type="entry name" value="Homeodomain-like"/>
    <property type="match status" value="1"/>
</dbReference>
<evidence type="ECO:0000313" key="4">
    <source>
        <dbReference type="Proteomes" id="UP000250780"/>
    </source>
</evidence>
<feature type="compositionally biased region" description="Polar residues" evidence="2">
    <location>
        <begin position="203"/>
        <end position="212"/>
    </location>
</feature>
<evidence type="ECO:0000256" key="2">
    <source>
        <dbReference type="SAM" id="MobiDB-lite"/>
    </source>
</evidence>
<dbReference type="SUPFAM" id="SSF46689">
    <property type="entry name" value="Homeodomain-like"/>
    <property type="match status" value="1"/>
</dbReference>
<dbReference type="GO" id="GO:0006313">
    <property type="term" value="P:DNA transposition"/>
    <property type="evidence" value="ECO:0007669"/>
    <property type="project" value="InterPro"/>
</dbReference>
<dbReference type="EMBL" id="UASD01000006">
    <property type="protein sequence ID" value="SPX10015.1"/>
    <property type="molecule type" value="Genomic_DNA"/>
</dbReference>